<evidence type="ECO:0000313" key="8">
    <source>
        <dbReference type="Proteomes" id="UP000824116"/>
    </source>
</evidence>
<keyword evidence="2" id="KW-0032">Aminotransferase</keyword>
<dbReference type="InterPro" id="IPR015424">
    <property type="entry name" value="PyrdxlP-dep_Trfase"/>
</dbReference>
<comment type="cofactor">
    <cofactor evidence="1">
        <name>pyridoxal 5'-phosphate</name>
        <dbReference type="ChEBI" id="CHEBI:597326"/>
    </cofactor>
</comment>
<dbReference type="FunFam" id="3.40.640.10:FF:000004">
    <property type="entry name" value="Acetylornithine aminotransferase"/>
    <property type="match status" value="1"/>
</dbReference>
<evidence type="ECO:0000256" key="5">
    <source>
        <dbReference type="ARBA" id="ARBA00022898"/>
    </source>
</evidence>
<sequence length="414" mass="45790">MRLKDAGLTAEKLKKIVNKYMVETYERYPFIAERAEGMYLYDEKGNAYLDFYGGVAVNSVGNRNPKVVEAIHEQTDDIIHTFNYPYTVPQALLAKKICDTIGMDKIFYQNSGTEANECMIKMARKYGTEKFGPEHYHIVTAKNGFHGRTYGALSATGQPDNGCQLGYKPVLPGFSYAEFNNLEDFKSKCTENTIAIMIEPVQGEGGVHPASQEFIEGLRKLCDERGMLLLLDEVQTGWGRTGDIMAFMGYGVKPDAVTMAKAMGGGMPIGACCMSKELARVMTSGSHGSTYGGHPVACAAALASISEILDQNLSENAKIMGEYFMKRMKELPHIKEVRGRGLLTGCEFDIPIAHEVKAECMKRRLLITAIGDSTNRMIPPLILKKEHVDQAIDIMKKAVHAAVLSYQSENFRTA</sequence>
<organism evidence="7 8">
    <name type="scientific">Candidatus Mediterraneibacter stercoravium</name>
    <dbReference type="NCBI Taxonomy" id="2838685"/>
    <lineage>
        <taxon>Bacteria</taxon>
        <taxon>Bacillati</taxon>
        <taxon>Bacillota</taxon>
        <taxon>Clostridia</taxon>
        <taxon>Lachnospirales</taxon>
        <taxon>Lachnospiraceae</taxon>
        <taxon>Mediterraneibacter</taxon>
    </lineage>
</organism>
<dbReference type="Pfam" id="PF00202">
    <property type="entry name" value="Aminotran_3"/>
    <property type="match status" value="1"/>
</dbReference>
<dbReference type="InterPro" id="IPR004636">
    <property type="entry name" value="AcOrn/SuccOrn_fam"/>
</dbReference>
<evidence type="ECO:0000256" key="1">
    <source>
        <dbReference type="ARBA" id="ARBA00001933"/>
    </source>
</evidence>
<dbReference type="GO" id="GO:0006526">
    <property type="term" value="P:L-arginine biosynthetic process"/>
    <property type="evidence" value="ECO:0007669"/>
    <property type="project" value="UniProtKB-ARBA"/>
</dbReference>
<dbReference type="Proteomes" id="UP000824116">
    <property type="component" value="Unassembled WGS sequence"/>
</dbReference>
<evidence type="ECO:0000313" key="7">
    <source>
        <dbReference type="EMBL" id="HIZ74305.1"/>
    </source>
</evidence>
<evidence type="ECO:0000256" key="2">
    <source>
        <dbReference type="ARBA" id="ARBA00022576"/>
    </source>
</evidence>
<proteinExistence type="inferred from homology"/>
<dbReference type="PIRSF" id="PIRSF000521">
    <property type="entry name" value="Transaminase_4ab_Lys_Orn"/>
    <property type="match status" value="1"/>
</dbReference>
<evidence type="ECO:0000256" key="6">
    <source>
        <dbReference type="RuleBase" id="RU003560"/>
    </source>
</evidence>
<dbReference type="EMBL" id="DXAY01000085">
    <property type="protein sequence ID" value="HIZ74305.1"/>
    <property type="molecule type" value="Genomic_DNA"/>
</dbReference>
<reference evidence="7" key="2">
    <citation type="submission" date="2021-04" db="EMBL/GenBank/DDBJ databases">
        <authorList>
            <person name="Gilroy R."/>
        </authorList>
    </citation>
    <scope>NUCLEOTIDE SEQUENCE</scope>
    <source>
        <strain evidence="7">CHK196-3914</strain>
    </source>
</reference>
<dbReference type="GO" id="GO:0030170">
    <property type="term" value="F:pyridoxal phosphate binding"/>
    <property type="evidence" value="ECO:0007669"/>
    <property type="project" value="InterPro"/>
</dbReference>
<gene>
    <name evidence="7" type="ORF">H9723_03545</name>
</gene>
<evidence type="ECO:0000256" key="4">
    <source>
        <dbReference type="ARBA" id="ARBA00022679"/>
    </source>
</evidence>
<dbReference type="SUPFAM" id="SSF53383">
    <property type="entry name" value="PLP-dependent transferases"/>
    <property type="match status" value="1"/>
</dbReference>
<name>A0A9D2G8T3_9FIRM</name>
<dbReference type="Gene3D" id="3.40.640.10">
    <property type="entry name" value="Type I PLP-dependent aspartate aminotransferase-like (Major domain)"/>
    <property type="match status" value="1"/>
</dbReference>
<keyword evidence="3" id="KW-0028">Amino-acid biosynthesis</keyword>
<dbReference type="AlphaFoldDB" id="A0A9D2G8T3"/>
<keyword evidence="4" id="KW-0808">Transferase</keyword>
<dbReference type="PANTHER" id="PTHR11986">
    <property type="entry name" value="AMINOTRANSFERASE CLASS III"/>
    <property type="match status" value="1"/>
</dbReference>
<dbReference type="NCBIfam" id="NF002325">
    <property type="entry name" value="PRK01278.1"/>
    <property type="match status" value="1"/>
</dbReference>
<dbReference type="GO" id="GO:0008483">
    <property type="term" value="F:transaminase activity"/>
    <property type="evidence" value="ECO:0007669"/>
    <property type="project" value="UniProtKB-KW"/>
</dbReference>
<evidence type="ECO:0000256" key="3">
    <source>
        <dbReference type="ARBA" id="ARBA00022605"/>
    </source>
</evidence>
<dbReference type="InterPro" id="IPR015421">
    <property type="entry name" value="PyrdxlP-dep_Trfase_major"/>
</dbReference>
<comment type="caution">
    <text evidence="7">The sequence shown here is derived from an EMBL/GenBank/DDBJ whole genome shotgun (WGS) entry which is preliminary data.</text>
</comment>
<dbReference type="InterPro" id="IPR005814">
    <property type="entry name" value="Aminotrans_3"/>
</dbReference>
<protein>
    <submittedName>
        <fullName evidence="7">Acetylornithine/succinylornithine family transaminase</fullName>
    </submittedName>
</protein>
<dbReference type="CDD" id="cd00610">
    <property type="entry name" value="OAT_like"/>
    <property type="match status" value="1"/>
</dbReference>
<keyword evidence="5 6" id="KW-0663">Pyridoxal phosphate</keyword>
<dbReference type="NCBIfam" id="TIGR00707">
    <property type="entry name" value="argD"/>
    <property type="match status" value="1"/>
</dbReference>
<dbReference type="InterPro" id="IPR015422">
    <property type="entry name" value="PyrdxlP-dep_Trfase_small"/>
</dbReference>
<accession>A0A9D2G8T3</accession>
<dbReference type="Gene3D" id="3.90.1150.10">
    <property type="entry name" value="Aspartate Aminotransferase, domain 1"/>
    <property type="match status" value="1"/>
</dbReference>
<comment type="similarity">
    <text evidence="6">Belongs to the class-III pyridoxal-phosphate-dependent aminotransferase family.</text>
</comment>
<dbReference type="GO" id="GO:0042802">
    <property type="term" value="F:identical protein binding"/>
    <property type="evidence" value="ECO:0007669"/>
    <property type="project" value="TreeGrafter"/>
</dbReference>
<dbReference type="PANTHER" id="PTHR11986:SF79">
    <property type="entry name" value="ACETYLORNITHINE AMINOTRANSFERASE, MITOCHONDRIAL"/>
    <property type="match status" value="1"/>
</dbReference>
<dbReference type="InterPro" id="IPR050103">
    <property type="entry name" value="Class-III_PLP-dep_AT"/>
</dbReference>
<reference evidence="7" key="1">
    <citation type="journal article" date="2021" name="PeerJ">
        <title>Extensive microbial diversity within the chicken gut microbiome revealed by metagenomics and culture.</title>
        <authorList>
            <person name="Gilroy R."/>
            <person name="Ravi A."/>
            <person name="Getino M."/>
            <person name="Pursley I."/>
            <person name="Horton D.L."/>
            <person name="Alikhan N.F."/>
            <person name="Baker D."/>
            <person name="Gharbi K."/>
            <person name="Hall N."/>
            <person name="Watson M."/>
            <person name="Adriaenssens E.M."/>
            <person name="Foster-Nyarko E."/>
            <person name="Jarju S."/>
            <person name="Secka A."/>
            <person name="Antonio M."/>
            <person name="Oren A."/>
            <person name="Chaudhuri R.R."/>
            <person name="La Ragione R."/>
            <person name="Hildebrand F."/>
            <person name="Pallen M.J."/>
        </authorList>
    </citation>
    <scope>NUCLEOTIDE SEQUENCE</scope>
    <source>
        <strain evidence="7">CHK196-3914</strain>
    </source>
</reference>